<dbReference type="Pfam" id="PF00583">
    <property type="entry name" value="Acetyltransf_1"/>
    <property type="match status" value="1"/>
</dbReference>
<dbReference type="AlphaFoldDB" id="A0A0B5DN89"/>
<feature type="region of interest" description="Disordered" evidence="9">
    <location>
        <begin position="1"/>
        <end position="27"/>
    </location>
</feature>
<comment type="similarity">
    <text evidence="2 8">Belongs to the acetyltransferase family. EctA subfamily.</text>
</comment>
<keyword evidence="5 8" id="KW-0808">Transferase</keyword>
<dbReference type="InterPro" id="IPR016181">
    <property type="entry name" value="Acyl_CoA_acyltransferase"/>
</dbReference>
<evidence type="ECO:0000256" key="8">
    <source>
        <dbReference type="RuleBase" id="RU365045"/>
    </source>
</evidence>
<sequence length="188" mass="20833">MEQRFMPKDMMTPDTDRPRTRAPRLRKPDATDGAAIWDLVRACKPLDENSMYANLIQADHFRDTCVVAELDGEIVGWISGHMIPNKDAFFVWQVAVSAKARGLGLGKTMLFELIGRDELSGAKALKTTITEDNDASWGLFRSFARAIGGELTDEPHYVKETHFDGAHDTEHMVTISLPADEAALKSAA</sequence>
<keyword evidence="6 8" id="KW-0012">Acyltransferase</keyword>
<dbReference type="HOGENOM" id="CLU_111896_0_0_5"/>
<proteinExistence type="inferred from homology"/>
<comment type="function">
    <text evidence="8">Catalyzes the acetylation of L-2,4-diaminobutyrate (DABA) to gamma-N-acetyl-alpha,gamma-diaminobutyric acid (ADABA) with acetyl coenzyme A.</text>
</comment>
<evidence type="ECO:0000256" key="4">
    <source>
        <dbReference type="ARBA" id="ARBA00017935"/>
    </source>
</evidence>
<dbReference type="GO" id="GO:0019491">
    <property type="term" value="P:ectoine biosynthetic process"/>
    <property type="evidence" value="ECO:0007669"/>
    <property type="project" value="UniProtKB-UniPathway"/>
</dbReference>
<comment type="pathway">
    <text evidence="1 8">Amine and polyamine biosynthesis; ectoine biosynthesis; L-ectoine from L-aspartate 4-semialdehyde: step 2/3.</text>
</comment>
<keyword evidence="12" id="KW-1185">Reference proteome</keyword>
<dbReference type="InterPro" id="IPR000182">
    <property type="entry name" value="GNAT_dom"/>
</dbReference>
<dbReference type="KEGG" id="cid:P73_0358"/>
<evidence type="ECO:0000256" key="3">
    <source>
        <dbReference type="ARBA" id="ARBA00012355"/>
    </source>
</evidence>
<dbReference type="InterPro" id="IPR012772">
    <property type="entry name" value="Ectoine_EctA"/>
</dbReference>
<comment type="catalytic activity">
    <reaction evidence="7 8">
        <text>L-2,4-diaminobutanoate + acetyl-CoA = (2S)-4-acetamido-2-aminobutanoate + CoA + H(+)</text>
        <dbReference type="Rhea" id="RHEA:16901"/>
        <dbReference type="ChEBI" id="CHEBI:15378"/>
        <dbReference type="ChEBI" id="CHEBI:57287"/>
        <dbReference type="ChEBI" id="CHEBI:57288"/>
        <dbReference type="ChEBI" id="CHEBI:58761"/>
        <dbReference type="ChEBI" id="CHEBI:58929"/>
        <dbReference type="EC" id="2.3.1.178"/>
    </reaction>
</comment>
<dbReference type="GO" id="GO:0033816">
    <property type="term" value="F:diaminobutyrate acetyltransferase activity"/>
    <property type="evidence" value="ECO:0007669"/>
    <property type="project" value="UniProtKB-EC"/>
</dbReference>
<dbReference type="PROSITE" id="PS51186">
    <property type="entry name" value="GNAT"/>
    <property type="match status" value="1"/>
</dbReference>
<name>A0A0B5DN89_9RHOB</name>
<dbReference type="NCBIfam" id="TIGR02406">
    <property type="entry name" value="ectoine_EctA"/>
    <property type="match status" value="1"/>
</dbReference>
<dbReference type="SUPFAM" id="SSF55729">
    <property type="entry name" value="Acyl-CoA N-acyltransferases (Nat)"/>
    <property type="match status" value="1"/>
</dbReference>
<protein>
    <recommendedName>
        <fullName evidence="4 8">L-2,4-diaminobutyric acid acetyltransferase</fullName>
        <shortName evidence="8">DABA acetyltransferase</shortName>
        <ecNumber evidence="3 8">2.3.1.178</ecNumber>
    </recommendedName>
</protein>
<evidence type="ECO:0000313" key="12">
    <source>
        <dbReference type="Proteomes" id="UP000031521"/>
    </source>
</evidence>
<evidence type="ECO:0000313" key="11">
    <source>
        <dbReference type="EMBL" id="AJE45073.1"/>
    </source>
</evidence>
<evidence type="ECO:0000256" key="2">
    <source>
        <dbReference type="ARBA" id="ARBA00010712"/>
    </source>
</evidence>
<dbReference type="STRING" id="1208324.P73_0358"/>
<dbReference type="EC" id="2.3.1.178" evidence="3 8"/>
<dbReference type="Gene3D" id="3.40.630.30">
    <property type="match status" value="1"/>
</dbReference>
<accession>A0A0B5DN89</accession>
<dbReference type="UniPathway" id="UPA00067">
    <property type="reaction ID" value="UER00122"/>
</dbReference>
<evidence type="ECO:0000256" key="7">
    <source>
        <dbReference type="ARBA" id="ARBA00048924"/>
    </source>
</evidence>
<evidence type="ECO:0000256" key="6">
    <source>
        <dbReference type="ARBA" id="ARBA00023315"/>
    </source>
</evidence>
<feature type="domain" description="N-acetyltransferase" evidence="10">
    <location>
        <begin position="23"/>
        <end position="180"/>
    </location>
</feature>
<evidence type="ECO:0000256" key="5">
    <source>
        <dbReference type="ARBA" id="ARBA00022679"/>
    </source>
</evidence>
<dbReference type="Proteomes" id="UP000031521">
    <property type="component" value="Chromosome"/>
</dbReference>
<dbReference type="PANTHER" id="PTHR43072">
    <property type="entry name" value="N-ACETYLTRANSFERASE"/>
    <property type="match status" value="1"/>
</dbReference>
<evidence type="ECO:0000256" key="1">
    <source>
        <dbReference type="ARBA" id="ARBA00004978"/>
    </source>
</evidence>
<reference evidence="11 12" key="1">
    <citation type="journal article" date="2014" name="Int. J. Syst. Evol. Microbiol.">
        <title>Celeribacter indicus sp. nov., a polycyclic aromatic hydrocarbon-degrading bacterium from deep-sea sediment and reclassification of Huaishuia halophila as Celeribacter halophilus comb. nov.</title>
        <authorList>
            <person name="Lai Q."/>
            <person name="Cao J."/>
            <person name="Yuan J."/>
            <person name="Li F."/>
            <person name="Shao Z."/>
        </authorList>
    </citation>
    <scope>NUCLEOTIDE SEQUENCE [LARGE SCALE GENOMIC DNA]</scope>
    <source>
        <strain evidence="11">P73</strain>
    </source>
</reference>
<dbReference type="CDD" id="cd04301">
    <property type="entry name" value="NAT_SF"/>
    <property type="match status" value="1"/>
</dbReference>
<evidence type="ECO:0000259" key="10">
    <source>
        <dbReference type="PROSITE" id="PS51186"/>
    </source>
</evidence>
<evidence type="ECO:0000256" key="9">
    <source>
        <dbReference type="SAM" id="MobiDB-lite"/>
    </source>
</evidence>
<gene>
    <name evidence="8" type="primary">ectA</name>
    <name evidence="11" type="ORF">P73_0358</name>
</gene>
<organism evidence="11 12">
    <name type="scientific">Celeribacter indicus</name>
    <dbReference type="NCBI Taxonomy" id="1208324"/>
    <lineage>
        <taxon>Bacteria</taxon>
        <taxon>Pseudomonadati</taxon>
        <taxon>Pseudomonadota</taxon>
        <taxon>Alphaproteobacteria</taxon>
        <taxon>Rhodobacterales</taxon>
        <taxon>Roseobacteraceae</taxon>
        <taxon>Celeribacter</taxon>
    </lineage>
</organism>
<dbReference type="EMBL" id="CP004393">
    <property type="protein sequence ID" value="AJE45073.1"/>
    <property type="molecule type" value="Genomic_DNA"/>
</dbReference>
<dbReference type="PANTHER" id="PTHR43072:SF23">
    <property type="entry name" value="UPF0039 PROTEIN C11D3.02C"/>
    <property type="match status" value="1"/>
</dbReference>